<feature type="region of interest" description="Disordered" evidence="1">
    <location>
        <begin position="1"/>
        <end position="68"/>
    </location>
</feature>
<feature type="compositionally biased region" description="Basic and acidic residues" evidence="1">
    <location>
        <begin position="17"/>
        <end position="27"/>
    </location>
</feature>
<keyword evidence="4" id="KW-1185">Reference proteome</keyword>
<dbReference type="OrthoDB" id="37140at2759"/>
<comment type="caution">
    <text evidence="3">The sequence shown here is derived from an EMBL/GenBank/DDBJ whole genome shotgun (WGS) entry which is preliminary data.</text>
</comment>
<feature type="transmembrane region" description="Helical" evidence="2">
    <location>
        <begin position="97"/>
        <end position="118"/>
    </location>
</feature>
<name>A0A9K3Q908_9STRA</name>
<feature type="compositionally biased region" description="Polar residues" evidence="1">
    <location>
        <begin position="50"/>
        <end position="67"/>
    </location>
</feature>
<accession>A0A9K3Q908</accession>
<dbReference type="AlphaFoldDB" id="A0A9K3Q908"/>
<keyword evidence="2" id="KW-0812">Transmembrane</keyword>
<keyword evidence="2" id="KW-0472">Membrane</keyword>
<protein>
    <submittedName>
        <fullName evidence="3">Uncharacterized protein</fullName>
    </submittedName>
</protein>
<evidence type="ECO:0000256" key="1">
    <source>
        <dbReference type="SAM" id="MobiDB-lite"/>
    </source>
</evidence>
<gene>
    <name evidence="3" type="ORF">IV203_013715</name>
</gene>
<dbReference type="Proteomes" id="UP000693970">
    <property type="component" value="Unassembled WGS sequence"/>
</dbReference>
<sequence length="959" mass="110038">MNRSSTPSLSRRGGIRSRTDLGLRQESFHLQQEQDEDSNPHCSSAAGEPTSESAALSPSALTVNPSRPRTKRRHGFIISRLQDMIFFFITLFLNSRLFFYLMFLGMIIILLTSQWFIFNTASSNDATVSSIWTLQDFIDAGSSHFFSFYGIDLEDEDGNGGAESSSGDDAYPSFLDGGTNGSTPYRTVKQNNGTFFSDTRYDYRVCTSPENHVPWPLKGDVQSKTSNMTCGVESSTPLSDFLHGEFWKNYIRPLTQHCLDLVVFGVAFGGDFVKDLDAPHVRKLVNATDLLQKHGQCFFIFTSKEDIERNREHLTDQRARSGHLNDTITTTNSFDNRDDFELKFIGHNILIPIPDEALPYRNPRRNVKLLKYMGQYMFQEAKTIIWQDAKFFRDDFVSKQPRDYRSIVENACVTTMGLPVHKGTVGLENIREGILVNGRYRPQYEHHCKAIITALIDRPNVTDSADNLIRQCDAYLQHVYKQQGTTETMNQGLIDSAFIVWNQKTQACRDFNDALRCTIMDQIQCHSDRDQVSIPFAMYNMGLKGWYRLHPGEELRAADPWWDPRIHDLDFVSTLDEYGSVSEVLPQQKDVMIRVVRSACHWYFSQLGDCRTGLSEDKPSIAIMVAGVAKRFMFTGLIEHVIKPLVQKQNTNVDYYLMLSVKHGLSYRTDDAYMRFQTFDPAFSKMVGVKDAEKVTYYMYDRIRDNITHSGANVGGIHIQPSPMKLDPPELRKKQLENKRARPKEDSYYRFPTLDLRPEYRRRTAISNRNMFKLYLGLQKLWEKHLMTSEQYMGVKYDYVMILREDAMWLSDFNLQNLIASNPNADAYVPSCDTGSPKLAPMAFCDHGIVMRREKAAVVGRYFQQLLEMDLNKCHESVEGIALNNTGCNSEMVFRWILEQNNVTVQTVPQSLLPFERSMVINLKQGRTETCIHKFCQSRIDPLKVPSNLRICKDVPLPE</sequence>
<keyword evidence="2" id="KW-1133">Transmembrane helix</keyword>
<evidence type="ECO:0000256" key="2">
    <source>
        <dbReference type="SAM" id="Phobius"/>
    </source>
</evidence>
<evidence type="ECO:0000313" key="3">
    <source>
        <dbReference type="EMBL" id="KAG7374620.1"/>
    </source>
</evidence>
<reference evidence="3" key="2">
    <citation type="submission" date="2021-04" db="EMBL/GenBank/DDBJ databases">
        <authorList>
            <person name="Podell S."/>
        </authorList>
    </citation>
    <scope>NUCLEOTIDE SEQUENCE</scope>
    <source>
        <strain evidence="3">Hildebrandi</strain>
    </source>
</reference>
<reference evidence="3" key="1">
    <citation type="journal article" date="2021" name="Sci. Rep.">
        <title>Diploid genomic architecture of Nitzschia inconspicua, an elite biomass production diatom.</title>
        <authorList>
            <person name="Oliver A."/>
            <person name="Podell S."/>
            <person name="Pinowska A."/>
            <person name="Traller J.C."/>
            <person name="Smith S.R."/>
            <person name="McClure R."/>
            <person name="Beliaev A."/>
            <person name="Bohutskyi P."/>
            <person name="Hill E.A."/>
            <person name="Rabines A."/>
            <person name="Zheng H."/>
            <person name="Allen L.Z."/>
            <person name="Kuo A."/>
            <person name="Grigoriev I.V."/>
            <person name="Allen A.E."/>
            <person name="Hazlebeck D."/>
            <person name="Allen E.E."/>
        </authorList>
    </citation>
    <scope>NUCLEOTIDE SEQUENCE</scope>
    <source>
        <strain evidence="3">Hildebrandi</strain>
    </source>
</reference>
<evidence type="ECO:0000313" key="4">
    <source>
        <dbReference type="Proteomes" id="UP000693970"/>
    </source>
</evidence>
<dbReference type="EMBL" id="JAGRRH010000001">
    <property type="protein sequence ID" value="KAG7374620.1"/>
    <property type="molecule type" value="Genomic_DNA"/>
</dbReference>
<proteinExistence type="predicted"/>
<organism evidence="3 4">
    <name type="scientific">Nitzschia inconspicua</name>
    <dbReference type="NCBI Taxonomy" id="303405"/>
    <lineage>
        <taxon>Eukaryota</taxon>
        <taxon>Sar</taxon>
        <taxon>Stramenopiles</taxon>
        <taxon>Ochrophyta</taxon>
        <taxon>Bacillariophyta</taxon>
        <taxon>Bacillariophyceae</taxon>
        <taxon>Bacillariophycidae</taxon>
        <taxon>Bacillariales</taxon>
        <taxon>Bacillariaceae</taxon>
        <taxon>Nitzschia</taxon>
    </lineage>
</organism>